<proteinExistence type="inferred from homology"/>
<dbReference type="Pfam" id="PF00082">
    <property type="entry name" value="Peptidase_S8"/>
    <property type="match status" value="1"/>
</dbReference>
<evidence type="ECO:0000313" key="10">
    <source>
        <dbReference type="Proteomes" id="UP000509303"/>
    </source>
</evidence>
<protein>
    <submittedName>
        <fullName evidence="9">S8 family serine peptidase</fullName>
    </submittedName>
</protein>
<dbReference type="GO" id="GO:0006508">
    <property type="term" value="P:proteolysis"/>
    <property type="evidence" value="ECO:0007669"/>
    <property type="project" value="UniProtKB-KW"/>
</dbReference>
<organism evidence="9 10">
    <name type="scientific">Streptomyces buecherae</name>
    <dbReference type="NCBI Taxonomy" id="2763006"/>
    <lineage>
        <taxon>Bacteria</taxon>
        <taxon>Bacillati</taxon>
        <taxon>Actinomycetota</taxon>
        <taxon>Actinomycetes</taxon>
        <taxon>Kitasatosporales</taxon>
        <taxon>Streptomycetaceae</taxon>
        <taxon>Streptomyces</taxon>
    </lineage>
</organism>
<comment type="similarity">
    <text evidence="1 5">Belongs to the peptidase S8 family.</text>
</comment>
<feature type="domain" description="Peptidase S8/S53" evidence="8">
    <location>
        <begin position="56"/>
        <end position="310"/>
    </location>
</feature>
<name>A0A7H8NEA2_9ACTN</name>
<feature type="transmembrane region" description="Helical" evidence="7">
    <location>
        <begin position="389"/>
        <end position="410"/>
    </location>
</feature>
<evidence type="ECO:0000256" key="4">
    <source>
        <dbReference type="ARBA" id="ARBA00022825"/>
    </source>
</evidence>
<dbReference type="PRINTS" id="PR00723">
    <property type="entry name" value="SUBTILISIN"/>
</dbReference>
<keyword evidence="7" id="KW-0812">Transmembrane</keyword>
<evidence type="ECO:0000256" key="1">
    <source>
        <dbReference type="ARBA" id="ARBA00011073"/>
    </source>
</evidence>
<dbReference type="AlphaFoldDB" id="A0A7H8NEA2"/>
<dbReference type="InterPro" id="IPR015500">
    <property type="entry name" value="Peptidase_S8_subtilisin-rel"/>
</dbReference>
<dbReference type="InterPro" id="IPR050131">
    <property type="entry name" value="Peptidase_S8_subtilisin-like"/>
</dbReference>
<feature type="compositionally biased region" description="Gly residues" evidence="6">
    <location>
        <begin position="376"/>
        <end position="385"/>
    </location>
</feature>
<feature type="compositionally biased region" description="Basic and acidic residues" evidence="6">
    <location>
        <begin position="360"/>
        <end position="369"/>
    </location>
</feature>
<evidence type="ECO:0000256" key="3">
    <source>
        <dbReference type="ARBA" id="ARBA00022801"/>
    </source>
</evidence>
<reference evidence="9 10" key="1">
    <citation type="submission" date="2020-06" db="EMBL/GenBank/DDBJ databases">
        <title>Genome mining for natural products.</title>
        <authorList>
            <person name="Zhang B."/>
            <person name="Shi J."/>
            <person name="Ge H."/>
        </authorList>
    </citation>
    <scope>NUCLEOTIDE SEQUENCE [LARGE SCALE GENOMIC DNA]</scope>
    <source>
        <strain evidence="9 10">NA00687</strain>
    </source>
</reference>
<keyword evidence="4 5" id="KW-0720">Serine protease</keyword>
<keyword evidence="7" id="KW-1133">Transmembrane helix</keyword>
<evidence type="ECO:0000256" key="5">
    <source>
        <dbReference type="PROSITE-ProRule" id="PRU01240"/>
    </source>
</evidence>
<dbReference type="EMBL" id="CP054929">
    <property type="protein sequence ID" value="QKW52721.1"/>
    <property type="molecule type" value="Genomic_DNA"/>
</dbReference>
<dbReference type="PANTHER" id="PTHR43806">
    <property type="entry name" value="PEPTIDASE S8"/>
    <property type="match status" value="1"/>
</dbReference>
<dbReference type="PROSITE" id="PS51892">
    <property type="entry name" value="SUBTILASE"/>
    <property type="match status" value="1"/>
</dbReference>
<dbReference type="PANTHER" id="PTHR43806:SF11">
    <property type="entry name" value="CEREVISIN-RELATED"/>
    <property type="match status" value="1"/>
</dbReference>
<feature type="active site" description="Charge relay system" evidence="5">
    <location>
        <position position="98"/>
    </location>
</feature>
<dbReference type="Gene3D" id="3.40.50.200">
    <property type="entry name" value="Peptidase S8/S53 domain"/>
    <property type="match status" value="1"/>
</dbReference>
<evidence type="ECO:0000259" key="8">
    <source>
        <dbReference type="Pfam" id="PF00082"/>
    </source>
</evidence>
<feature type="compositionally biased region" description="Low complexity" evidence="6">
    <location>
        <begin position="347"/>
        <end position="359"/>
    </location>
</feature>
<dbReference type="RefSeq" id="WP_176164432.1">
    <property type="nucleotide sequence ID" value="NZ_CP054929.1"/>
</dbReference>
<dbReference type="GO" id="GO:0004252">
    <property type="term" value="F:serine-type endopeptidase activity"/>
    <property type="evidence" value="ECO:0007669"/>
    <property type="project" value="UniProtKB-UniRule"/>
</dbReference>
<dbReference type="InterPro" id="IPR036852">
    <property type="entry name" value="Peptidase_S8/S53_dom_sf"/>
</dbReference>
<dbReference type="InterPro" id="IPR000209">
    <property type="entry name" value="Peptidase_S8/S53_dom"/>
</dbReference>
<keyword evidence="2 5" id="KW-0645">Protease</keyword>
<evidence type="ECO:0000313" key="9">
    <source>
        <dbReference type="EMBL" id="QKW52721.1"/>
    </source>
</evidence>
<accession>A0A7H8NEA2</accession>
<keyword evidence="10" id="KW-1185">Reference proteome</keyword>
<keyword evidence="3 5" id="KW-0378">Hydrolase</keyword>
<evidence type="ECO:0000256" key="2">
    <source>
        <dbReference type="ARBA" id="ARBA00022670"/>
    </source>
</evidence>
<sequence length="420" mass="43322">MRLTLSRAQQIMLRVLVLFMAGLNWLAVPASADDIRGRQWHLDAMSAEELWKSGQGAGVVVAVIDSGVNEVPELQGQVIEHKRIGSAPPRADVAGRSHGTAMASVIAGTGRSGGVKGLAPKAKIMSLETNNAELRIFGDSAVYPWIRAIKYAVDHGARVISISQSGTGISGKKLRKLESAIEYAHEKGALVFTSTGNGAKEGNPLEYPAGFAAAVGVAAVDQSGKVADFSTYGSQVDFAAPGVGIPVRCGGGGAFCAQDGTSPATALASASAALIWSKHPTWTNNQVLRVMMQTASKPEGKVPSKYIGYGIIRPGQVLIDGKGDPGDPDVNPLLPKEKEQAKPTHRPSAAPSGSSPDSGKGSDSEDAQRAAEGVAASGGSGDGDGGSGLLWPVLGTGAGMAVIGGAVFYLRRRQPRSSMY</sequence>
<feature type="active site" description="Charge relay system" evidence="5">
    <location>
        <position position="262"/>
    </location>
</feature>
<feature type="region of interest" description="Disordered" evidence="6">
    <location>
        <begin position="318"/>
        <end position="385"/>
    </location>
</feature>
<gene>
    <name evidence="9" type="ORF">HUT08_27840</name>
</gene>
<dbReference type="SUPFAM" id="SSF52743">
    <property type="entry name" value="Subtilisin-like"/>
    <property type="match status" value="1"/>
</dbReference>
<evidence type="ECO:0000256" key="7">
    <source>
        <dbReference type="SAM" id="Phobius"/>
    </source>
</evidence>
<dbReference type="Proteomes" id="UP000509303">
    <property type="component" value="Chromosome"/>
</dbReference>
<feature type="active site" description="Charge relay system" evidence="5">
    <location>
        <position position="65"/>
    </location>
</feature>
<evidence type="ECO:0000256" key="6">
    <source>
        <dbReference type="SAM" id="MobiDB-lite"/>
    </source>
</evidence>
<keyword evidence="7" id="KW-0472">Membrane</keyword>